<dbReference type="EMBL" id="JASCZI010211709">
    <property type="protein sequence ID" value="MED6196094.1"/>
    <property type="molecule type" value="Genomic_DNA"/>
</dbReference>
<reference evidence="2 3" key="1">
    <citation type="journal article" date="2023" name="Plants (Basel)">
        <title>Bridging the Gap: Combining Genomics and Transcriptomics Approaches to Understand Stylosanthes scabra, an Orphan Legume from the Brazilian Caatinga.</title>
        <authorList>
            <person name="Ferreira-Neto J.R.C."/>
            <person name="da Silva M.D."/>
            <person name="Binneck E."/>
            <person name="de Melo N.F."/>
            <person name="da Silva R.H."/>
            <person name="de Melo A.L.T.M."/>
            <person name="Pandolfi V."/>
            <person name="Bustamante F.O."/>
            <person name="Brasileiro-Vidal A.C."/>
            <person name="Benko-Iseppon A.M."/>
        </authorList>
    </citation>
    <scope>NUCLEOTIDE SEQUENCE [LARGE SCALE GENOMIC DNA]</scope>
    <source>
        <tissue evidence="2">Leaves</tissue>
    </source>
</reference>
<name>A0ABU6XEV9_9FABA</name>
<organism evidence="2 3">
    <name type="scientific">Stylosanthes scabra</name>
    <dbReference type="NCBI Taxonomy" id="79078"/>
    <lineage>
        <taxon>Eukaryota</taxon>
        <taxon>Viridiplantae</taxon>
        <taxon>Streptophyta</taxon>
        <taxon>Embryophyta</taxon>
        <taxon>Tracheophyta</taxon>
        <taxon>Spermatophyta</taxon>
        <taxon>Magnoliopsida</taxon>
        <taxon>eudicotyledons</taxon>
        <taxon>Gunneridae</taxon>
        <taxon>Pentapetalae</taxon>
        <taxon>rosids</taxon>
        <taxon>fabids</taxon>
        <taxon>Fabales</taxon>
        <taxon>Fabaceae</taxon>
        <taxon>Papilionoideae</taxon>
        <taxon>50 kb inversion clade</taxon>
        <taxon>dalbergioids sensu lato</taxon>
        <taxon>Dalbergieae</taxon>
        <taxon>Pterocarpus clade</taxon>
        <taxon>Stylosanthes</taxon>
    </lineage>
</organism>
<dbReference type="Proteomes" id="UP001341840">
    <property type="component" value="Unassembled WGS sequence"/>
</dbReference>
<sequence>MSLSATKFAHPITTPPTTRSSDKPLFSTFFGSNHTKLRFNKPIVAAQRRSSSAASTSSSPVVAVSSDVVKEKKLKSASNLT</sequence>
<keyword evidence="3" id="KW-1185">Reference proteome</keyword>
<accession>A0ABU6XEV9</accession>
<comment type="caution">
    <text evidence="2">The sequence shown here is derived from an EMBL/GenBank/DDBJ whole genome shotgun (WGS) entry which is preliminary data.</text>
</comment>
<protein>
    <submittedName>
        <fullName evidence="2">Uncharacterized protein</fullName>
    </submittedName>
</protein>
<evidence type="ECO:0000313" key="3">
    <source>
        <dbReference type="Proteomes" id="UP001341840"/>
    </source>
</evidence>
<evidence type="ECO:0000256" key="1">
    <source>
        <dbReference type="SAM" id="MobiDB-lite"/>
    </source>
</evidence>
<gene>
    <name evidence="2" type="ORF">PIB30_044077</name>
</gene>
<feature type="region of interest" description="Disordered" evidence="1">
    <location>
        <begin position="1"/>
        <end position="25"/>
    </location>
</feature>
<evidence type="ECO:0000313" key="2">
    <source>
        <dbReference type="EMBL" id="MED6196094.1"/>
    </source>
</evidence>
<proteinExistence type="predicted"/>